<sequence length="296" mass="33452">MLRNLRLLKTLNYSTGFLSTKLNMSSACIVVIGSEVLNGKITDTNSAYFAKFCFNLGIALKEIVTVRDHREDIIEAVNRVANKYDFVVTSGGIGPTHDDITYECVAKSFGLDTEINNEVKERMKRFSNPEGRFTERALKDYYRMATLPTGNGVKNHYVLDDMWVPVCSINGKVYILPGVPQLFERLLEAMVPILKENYKKKLEPSRSFKRYFVKTTRSEAEIASILRELQDRAIEVSPDIEIGSYPHFGMGFNTVSVCGNADYDDYLKMLASQVAKSTGGVEITEDEENAYTQKRQ</sequence>
<dbReference type="PANTHER" id="PTHR47675:SF1">
    <property type="entry name" value="MOLYBDOPTERIN BINDING DOMAIN PROTEIN (AFU_ORTHOLOGUE AFUA_5G11210)"/>
    <property type="match status" value="1"/>
</dbReference>
<evidence type="ECO:0000313" key="3">
    <source>
        <dbReference type="Proteomes" id="UP000243052"/>
    </source>
</evidence>
<name>A0A0X8HTZ0_9SACH</name>
<dbReference type="GO" id="GO:0042726">
    <property type="term" value="P:flavin-containing compound metabolic process"/>
    <property type="evidence" value="ECO:0007669"/>
    <property type="project" value="TreeGrafter"/>
</dbReference>
<evidence type="ECO:0000259" key="1">
    <source>
        <dbReference type="SMART" id="SM00852"/>
    </source>
</evidence>
<dbReference type="Pfam" id="PF00994">
    <property type="entry name" value="MoCF_biosynth"/>
    <property type="match status" value="1"/>
</dbReference>
<dbReference type="SMART" id="SM00852">
    <property type="entry name" value="MoCF_biosynth"/>
    <property type="match status" value="1"/>
</dbReference>
<protein>
    <submittedName>
        <fullName evidence="2">HER120Wp</fullName>
    </submittedName>
</protein>
<dbReference type="EMBL" id="CP014245">
    <property type="protein sequence ID" value="AMD21399.1"/>
    <property type="molecule type" value="Genomic_DNA"/>
</dbReference>
<dbReference type="AlphaFoldDB" id="A0A0X8HTZ0"/>
<dbReference type="SUPFAM" id="SSF53218">
    <property type="entry name" value="Molybdenum cofactor biosynthesis proteins"/>
    <property type="match status" value="1"/>
</dbReference>
<dbReference type="GO" id="GO:0047884">
    <property type="term" value="F:FAD diphosphatase activity"/>
    <property type="evidence" value="ECO:0007669"/>
    <property type="project" value="TreeGrafter"/>
</dbReference>
<dbReference type="GeneID" id="28724688"/>
<dbReference type="Proteomes" id="UP000243052">
    <property type="component" value="Chromosome v"/>
</dbReference>
<dbReference type="PANTHER" id="PTHR47675">
    <property type="entry name" value="MOLYBDOPTERIN BINDING DOMAIN PROTEIN (AFU_ORTHOLOGUE AFUA_5G11210)"/>
    <property type="match status" value="1"/>
</dbReference>
<dbReference type="RefSeq" id="XP_017988395.1">
    <property type="nucleotide sequence ID" value="XM_018132906.1"/>
</dbReference>
<dbReference type="InterPro" id="IPR036425">
    <property type="entry name" value="MoaB/Mog-like_dom_sf"/>
</dbReference>
<proteinExistence type="predicted"/>
<dbReference type="CDD" id="cd00885">
    <property type="entry name" value="cinA"/>
    <property type="match status" value="1"/>
</dbReference>
<dbReference type="InterPro" id="IPR001453">
    <property type="entry name" value="MoaB/Mog_dom"/>
</dbReference>
<feature type="domain" description="MoaB/Mog" evidence="1">
    <location>
        <begin position="28"/>
        <end position="197"/>
    </location>
</feature>
<dbReference type="Gene3D" id="3.40.980.10">
    <property type="entry name" value="MoaB/Mog-like domain"/>
    <property type="match status" value="1"/>
</dbReference>
<keyword evidence="3" id="KW-1185">Reference proteome</keyword>
<organism evidence="2 3">
    <name type="scientific">Eremothecium sinecaudum</name>
    <dbReference type="NCBI Taxonomy" id="45286"/>
    <lineage>
        <taxon>Eukaryota</taxon>
        <taxon>Fungi</taxon>
        <taxon>Dikarya</taxon>
        <taxon>Ascomycota</taxon>
        <taxon>Saccharomycotina</taxon>
        <taxon>Saccharomycetes</taxon>
        <taxon>Saccharomycetales</taxon>
        <taxon>Saccharomycetaceae</taxon>
        <taxon>Eremothecium</taxon>
    </lineage>
</organism>
<evidence type="ECO:0000313" key="2">
    <source>
        <dbReference type="EMBL" id="AMD21399.1"/>
    </source>
</evidence>
<dbReference type="OrthoDB" id="448496at2759"/>
<dbReference type="STRING" id="45286.A0A0X8HTZ0"/>
<accession>A0A0X8HTZ0</accession>
<reference evidence="2 3" key="1">
    <citation type="submission" date="2016-01" db="EMBL/GenBank/DDBJ databases">
        <title>Genome sequence of the yeast Holleya sinecauda.</title>
        <authorList>
            <person name="Dietrich F.S."/>
        </authorList>
    </citation>
    <scope>NUCLEOTIDE SEQUENCE [LARGE SCALE GENOMIC DNA]</scope>
    <source>
        <strain evidence="2 3">ATCC 58844</strain>
    </source>
</reference>
<gene>
    <name evidence="2" type="ORF">AW171_hschr53349</name>
</gene>